<gene>
    <name evidence="1" type="ORF">MAR_013717</name>
</gene>
<accession>A0ABY7G4E1</accession>
<evidence type="ECO:0000313" key="2">
    <source>
        <dbReference type="Proteomes" id="UP001164746"/>
    </source>
</evidence>
<name>A0ABY7G4E1_MYAAR</name>
<dbReference type="PANTHER" id="PTHR46579:SF1">
    <property type="entry name" value="F5_8 TYPE C DOMAIN-CONTAINING PROTEIN"/>
    <property type="match status" value="1"/>
</dbReference>
<reference evidence="1" key="1">
    <citation type="submission" date="2022-11" db="EMBL/GenBank/DDBJ databases">
        <title>Centuries of genome instability and evolution in soft-shell clam transmissible cancer (bioRxiv).</title>
        <authorList>
            <person name="Hart S.F.M."/>
            <person name="Yonemitsu M.A."/>
            <person name="Giersch R.M."/>
            <person name="Beal B.F."/>
            <person name="Arriagada G."/>
            <person name="Davis B.W."/>
            <person name="Ostrander E.A."/>
            <person name="Goff S.P."/>
            <person name="Metzger M.J."/>
        </authorList>
    </citation>
    <scope>NUCLEOTIDE SEQUENCE</scope>
    <source>
        <strain evidence="1">MELC-2E11</strain>
        <tissue evidence="1">Siphon/mantle</tissue>
    </source>
</reference>
<dbReference type="Proteomes" id="UP001164746">
    <property type="component" value="Chromosome 15"/>
</dbReference>
<keyword evidence="2" id="KW-1185">Reference proteome</keyword>
<dbReference type="PANTHER" id="PTHR46579">
    <property type="entry name" value="F5/8 TYPE C DOMAIN-CONTAINING PROTEIN-RELATED"/>
    <property type="match status" value="1"/>
</dbReference>
<evidence type="ECO:0000313" key="1">
    <source>
        <dbReference type="EMBL" id="WAR28013.1"/>
    </source>
</evidence>
<proteinExistence type="predicted"/>
<organism evidence="1 2">
    <name type="scientific">Mya arenaria</name>
    <name type="common">Soft-shell clam</name>
    <dbReference type="NCBI Taxonomy" id="6604"/>
    <lineage>
        <taxon>Eukaryota</taxon>
        <taxon>Metazoa</taxon>
        <taxon>Spiralia</taxon>
        <taxon>Lophotrochozoa</taxon>
        <taxon>Mollusca</taxon>
        <taxon>Bivalvia</taxon>
        <taxon>Autobranchia</taxon>
        <taxon>Heteroconchia</taxon>
        <taxon>Euheterodonta</taxon>
        <taxon>Imparidentia</taxon>
        <taxon>Neoheterodontei</taxon>
        <taxon>Myida</taxon>
        <taxon>Myoidea</taxon>
        <taxon>Myidae</taxon>
        <taxon>Mya</taxon>
    </lineage>
</organism>
<sequence>MNSLYNEVVEVNTDNGVIAVKLGVICGVFDLPAKAGILNMTYFNGTEACITCEEPGVVVKQGKGSSRCYPYRNVAEQYPLRNSPEVLENMRNATDKKRIKGFKGISGLAFLQSFDLVKGVVPDYMHCILLGITKTLLLKWFSPTQSGKNYFIGKHIKTISKRLQNIQPPTSIERLPRDLEKNMLITQKPQNFKLGCCFMVYHVYREYYQKFFWYILHIYLKLQYIARALDRAAMLLDKFYYSFADLYGQGSCGLNVHNACMHLVWYVKLWGPLWAWSCFLFEDNNAMLLQAVHGTGHVMRQVMLKGVRSAQSTLWKKTAEAANCDISGKVKHLRDNELEAEVLALLG</sequence>
<dbReference type="EMBL" id="CP111026">
    <property type="protein sequence ID" value="WAR28013.1"/>
    <property type="molecule type" value="Genomic_DNA"/>
</dbReference>
<protein>
    <submittedName>
        <fullName evidence="1">Uncharacterized protein</fullName>
    </submittedName>
</protein>